<dbReference type="SUPFAM" id="SSF51126">
    <property type="entry name" value="Pectin lyase-like"/>
    <property type="match status" value="1"/>
</dbReference>
<keyword evidence="3" id="KW-0413">Isomerase</keyword>
<comment type="caution">
    <text evidence="3">The sequence shown here is derived from an EMBL/GenBank/DDBJ whole genome shotgun (WGS) entry which is preliminary data.</text>
</comment>
<dbReference type="SUPFAM" id="SSF54909">
    <property type="entry name" value="Dimeric alpha+beta barrel"/>
    <property type="match status" value="1"/>
</dbReference>
<keyword evidence="1" id="KW-0732">Signal</keyword>
<dbReference type="EC" id="5.1.3.32" evidence="3"/>
<feature type="chain" id="PRO_5046623723" evidence="1">
    <location>
        <begin position="23"/>
        <end position="839"/>
    </location>
</feature>
<name>A0ABS9KR65_9BACT</name>
<evidence type="ECO:0000313" key="4">
    <source>
        <dbReference type="Proteomes" id="UP001165367"/>
    </source>
</evidence>
<dbReference type="PANTHER" id="PTHR36453">
    <property type="entry name" value="SECRETED PROTEIN-RELATED"/>
    <property type="match status" value="1"/>
</dbReference>
<organism evidence="3 4">
    <name type="scientific">Terrimonas ginsenosidimutans</name>
    <dbReference type="NCBI Taxonomy" id="2908004"/>
    <lineage>
        <taxon>Bacteria</taxon>
        <taxon>Pseudomonadati</taxon>
        <taxon>Bacteroidota</taxon>
        <taxon>Chitinophagia</taxon>
        <taxon>Chitinophagales</taxon>
        <taxon>Chitinophagaceae</taxon>
        <taxon>Terrimonas</taxon>
    </lineage>
</organism>
<dbReference type="Proteomes" id="UP001165367">
    <property type="component" value="Unassembled WGS sequence"/>
</dbReference>
<evidence type="ECO:0000256" key="1">
    <source>
        <dbReference type="SAM" id="SignalP"/>
    </source>
</evidence>
<feature type="domain" description="GH141-like insertion" evidence="2">
    <location>
        <begin position="135"/>
        <end position="286"/>
    </location>
</feature>
<dbReference type="SMART" id="SM00710">
    <property type="entry name" value="PbH1"/>
    <property type="match status" value="4"/>
</dbReference>
<keyword evidence="4" id="KW-1185">Reference proteome</keyword>
<protein>
    <submittedName>
        <fullName evidence="3">L-rhamnose mutarotase</fullName>
        <ecNumber evidence="3">5.1.3.32</ecNumber>
    </submittedName>
</protein>
<dbReference type="Pfam" id="PF21231">
    <property type="entry name" value="GH141_M"/>
    <property type="match status" value="1"/>
</dbReference>
<gene>
    <name evidence="3" type="ORF">LZZ85_10930</name>
</gene>
<dbReference type="InterPro" id="IPR008000">
    <property type="entry name" value="Rham/fucose_mutarotase"/>
</dbReference>
<dbReference type="PANTHER" id="PTHR36453:SF1">
    <property type="entry name" value="RIGHT HANDED BETA HELIX DOMAIN-CONTAINING PROTEIN"/>
    <property type="match status" value="1"/>
</dbReference>
<dbReference type="GO" id="GO:0062192">
    <property type="term" value="F:L-rhamnose mutarotase activity"/>
    <property type="evidence" value="ECO:0007669"/>
    <property type="project" value="UniProtKB-EC"/>
</dbReference>
<dbReference type="InterPro" id="IPR012334">
    <property type="entry name" value="Pectin_lyas_fold"/>
</dbReference>
<dbReference type="EMBL" id="JAKLTR010000006">
    <property type="protein sequence ID" value="MCG2614800.1"/>
    <property type="molecule type" value="Genomic_DNA"/>
</dbReference>
<dbReference type="InterPro" id="IPR048482">
    <property type="entry name" value="GH141_ins"/>
</dbReference>
<dbReference type="Gene3D" id="3.30.70.100">
    <property type="match status" value="1"/>
</dbReference>
<dbReference type="InterPro" id="IPR011008">
    <property type="entry name" value="Dimeric_a/b-barrel"/>
</dbReference>
<dbReference type="InterPro" id="IPR006626">
    <property type="entry name" value="PbH1"/>
</dbReference>
<sequence>MKRLPVCLSALFILLLVFSSQAATIYLSTTGNDKNPGTKDQPLATLNAALRKARELRRLKDPSIENGIHIIISGGIYNLYEPVFIRPEDAGTKASPTYIEAAPNEQPILSGGVTINNWKKLSQKVNGLSATAQKNVWIADVPRWAGRPAEFRQFWVNDRKAIRARDCNGDTMNRILSWDHANQQCWIKNPSFQLSNDPGAAEMFIHQWWAVASLRISKWERRADSMLLSFHQPESRVQSEHPWPAPWISAETGNSAFYLTNSLPFLDSPGEWYLDIAAGKLYYWPRPGEDLKTAKAIVPQLETLCRIEGTIDHPVEHIYFNGISFQHSTWLRPSREGHVPHQAGMYMLDAYKLKTPGTPDKASLENQAWVGRPAAAVNVQFAQQIKFEHCSFRHLASTGLDYGKATANSEITGNLFQDIGGTGMLAGVFSDESTEVHLPYLPKDEREKCSNLRITNNLINDVTNEDWGAVGIGAGYVNDIAIEHNEIYDVSYSGISIGWGWTKTTNAMKNNRIVANKIHHYGKHMYDVAAIYTLSAQPGSSISENYIDSIYKAPYAHIPAHWFYIYTDEGSSYITIKNNWTPSQKYLQNANGPGNEWTNNGPQVFPSVKNNAGIQDNFNSLLAMKGPVDQNRLINKEHPALIELVTQPGKSLDTSKLNAVLRKNKISTSSVYKWNDHYVIFDRVADQFVLLNALKKELTGVTVRNYQDPFYDYNRSYCPDTTTIAEWDHVLLTANLVGDKKRQQEYLDMHASQLEKWPEVSRGFCNASFQRLLIYRNGRQLMLVISIPKGKTLAELDPLTTKNNPRVDEWNKIMKKYQEGIPGTKQGETWVFLTPLSKP</sequence>
<reference evidence="3" key="1">
    <citation type="submission" date="2022-01" db="EMBL/GenBank/DDBJ databases">
        <authorList>
            <person name="Jo J.-H."/>
            <person name="Im W.-T."/>
        </authorList>
    </citation>
    <scope>NUCLEOTIDE SEQUENCE</scope>
    <source>
        <strain evidence="3">NA20</strain>
    </source>
</reference>
<evidence type="ECO:0000313" key="3">
    <source>
        <dbReference type="EMBL" id="MCG2614800.1"/>
    </source>
</evidence>
<evidence type="ECO:0000259" key="2">
    <source>
        <dbReference type="Pfam" id="PF21231"/>
    </source>
</evidence>
<proteinExistence type="predicted"/>
<dbReference type="Pfam" id="PF05336">
    <property type="entry name" value="rhaM"/>
    <property type="match status" value="1"/>
</dbReference>
<dbReference type="InterPro" id="IPR011050">
    <property type="entry name" value="Pectin_lyase_fold/virulence"/>
</dbReference>
<dbReference type="RefSeq" id="WP_237871566.1">
    <property type="nucleotide sequence ID" value="NZ_JAKLTR010000006.1"/>
</dbReference>
<feature type="signal peptide" evidence="1">
    <location>
        <begin position="1"/>
        <end position="22"/>
    </location>
</feature>
<dbReference type="Gene3D" id="2.160.20.10">
    <property type="entry name" value="Single-stranded right-handed beta-helix, Pectin lyase-like"/>
    <property type="match status" value="2"/>
</dbReference>
<accession>A0ABS9KR65</accession>